<sequence>MRTERRRLRTDPAPEQAQAIRWGRRLLIPLLWALVLVLTLPGSAAAEIALDGNLTEPDWQLLGTSQGGPDSSFGTGNEINGLYAKIVGDSLYLGVAGAIQSGNRILLFIDSRSGGYPNTDFGRDGSPPPAIQNLNPNILFDAGFLPDYVLAIGTDGLGNYFWDLYTLSGSFGSGGGPNTPLGNQTAGNLGANPASGNQTRGFEARLNYSQTGVGVHLAFDQPAIQLFAMLVRDYPDIGDTYSTVSNQFITHANAGEVFDYGSGILNFDLLAPGPVTFANLLVVNEVAYFQPGPDDTEFIELKNITNRDVNLDPYTVQLVDGTGGGAIVYQTIDLPNVTLGPGQYYVICASQADVPNCDLDPTTQDDLMVNVVPAAVAVAYGVNVVDAVSFGGNSAPPYTEGTGIQPAAAQLVAGSGISRYPDGVDINRNSIDFSVRCTTPGQANTDASSNCITLPPGQTAPTATPTSPTPGATPSPPEGCVNILVNGDFERDGSWIFGRDPIPAQYSGAQKHGGLRSMQLGNPRDVGTQDRVSYSSIRQLVRIPGNALTAELRWWHLYKTEEATDDNPTAQSDRQEVILLTPHGRTLRILHRVRHNESGWGEEVKDLTAYRGQSFYVYFNVFNDSNSSRTWMYLDDVSLIVCYPEATATSEPPSSAMAAPQPPAPTETPSPTPSPTATSTETPTETPETPAAALLPPPLETPTPAAPASVLALEPCVELVNNGGFEATGVGWRIMPSERPAVFTGERTFNNSRQALRLGIVDLENVRSVSAADQAVELPAHVSDIFLEFRYFPMVDGDPGPGDLQYVDLYDEATGQFIDRILGEQSDARSWLQVKHELTPLAGRTIRLLLAVNNDGMAGRTAMYVDDVSIRACNYEDEGAATPTPEAPAAAATPDVNLVTAPAPAQAQEIPTDTADQNEETPSTSSWLQRLRRVGIMVAIPVVIVVILLLLGNRRSGQGQRPS</sequence>
<feature type="compositionally biased region" description="Pro residues" evidence="1">
    <location>
        <begin position="660"/>
        <end position="674"/>
    </location>
</feature>
<evidence type="ECO:0000259" key="3">
    <source>
        <dbReference type="PROSITE" id="PS51841"/>
    </source>
</evidence>
<comment type="caution">
    <text evidence="4">The sequence shown here is derived from an EMBL/GenBank/DDBJ whole genome shotgun (WGS) entry which is preliminary data.</text>
</comment>
<feature type="domain" description="LTD" evidence="3">
    <location>
        <begin position="273"/>
        <end position="422"/>
    </location>
</feature>
<dbReference type="AlphaFoldDB" id="A0A540VDL3"/>
<evidence type="ECO:0000256" key="1">
    <source>
        <dbReference type="SAM" id="MobiDB-lite"/>
    </source>
</evidence>
<dbReference type="Gene3D" id="2.60.40.1260">
    <property type="entry name" value="Lamin Tail domain"/>
    <property type="match status" value="1"/>
</dbReference>
<feature type="compositionally biased region" description="Low complexity" evidence="1">
    <location>
        <begin position="456"/>
        <end position="466"/>
    </location>
</feature>
<dbReference type="PANTHER" id="PTHR48125:SF10">
    <property type="entry name" value="OS12G0136300 PROTEIN"/>
    <property type="match status" value="1"/>
</dbReference>
<feature type="region of interest" description="Disordered" evidence="1">
    <location>
        <begin position="507"/>
        <end position="528"/>
    </location>
</feature>
<dbReference type="RefSeq" id="WP_141610897.1">
    <property type="nucleotide sequence ID" value="NZ_VIGC02000019.1"/>
</dbReference>
<dbReference type="SUPFAM" id="SSF74853">
    <property type="entry name" value="Lamin A/C globular tail domain"/>
    <property type="match status" value="1"/>
</dbReference>
<keyword evidence="2" id="KW-1133">Transmembrane helix</keyword>
<evidence type="ECO:0000313" key="5">
    <source>
        <dbReference type="Proteomes" id="UP000317371"/>
    </source>
</evidence>
<dbReference type="EMBL" id="VIGC01000019">
    <property type="protein sequence ID" value="TQE94855.1"/>
    <property type="molecule type" value="Genomic_DNA"/>
</dbReference>
<keyword evidence="2" id="KW-0472">Membrane</keyword>
<evidence type="ECO:0000256" key="2">
    <source>
        <dbReference type="SAM" id="Phobius"/>
    </source>
</evidence>
<dbReference type="InterPro" id="IPR036415">
    <property type="entry name" value="Lamin_tail_dom_sf"/>
</dbReference>
<gene>
    <name evidence="4" type="ORF">FKZ61_14660</name>
</gene>
<dbReference type="InterPro" id="IPR001322">
    <property type="entry name" value="Lamin_tail_dom"/>
</dbReference>
<dbReference type="InParanoid" id="A0A540VDL3"/>
<feature type="compositionally biased region" description="Pro residues" evidence="1">
    <location>
        <begin position="695"/>
        <end position="705"/>
    </location>
</feature>
<keyword evidence="2" id="KW-0812">Transmembrane</keyword>
<dbReference type="PANTHER" id="PTHR48125">
    <property type="entry name" value="LP07818P1"/>
    <property type="match status" value="1"/>
</dbReference>
<evidence type="ECO:0000313" key="4">
    <source>
        <dbReference type="EMBL" id="TQE94855.1"/>
    </source>
</evidence>
<dbReference type="PROSITE" id="PS51841">
    <property type="entry name" value="LTD"/>
    <property type="match status" value="1"/>
</dbReference>
<dbReference type="Gene3D" id="2.60.120.260">
    <property type="entry name" value="Galactose-binding domain-like"/>
    <property type="match status" value="1"/>
</dbReference>
<reference evidence="4 5" key="1">
    <citation type="submission" date="2019-06" db="EMBL/GenBank/DDBJ databases">
        <title>Genome sequence of Litorilinea aerophila BAA-2444.</title>
        <authorList>
            <person name="Maclea K.S."/>
            <person name="Maurais E.G."/>
            <person name="Iannazzi L.C."/>
        </authorList>
    </citation>
    <scope>NUCLEOTIDE SEQUENCE [LARGE SCALE GENOMIC DNA]</scope>
    <source>
        <strain evidence="4 5">ATCC BAA-2444</strain>
    </source>
</reference>
<feature type="compositionally biased region" description="Low complexity" evidence="1">
    <location>
        <begin position="649"/>
        <end position="659"/>
    </location>
</feature>
<feature type="compositionally biased region" description="Pro residues" evidence="1">
    <location>
        <begin position="467"/>
        <end position="477"/>
    </location>
</feature>
<proteinExistence type="predicted"/>
<organism evidence="4 5">
    <name type="scientific">Litorilinea aerophila</name>
    <dbReference type="NCBI Taxonomy" id="1204385"/>
    <lineage>
        <taxon>Bacteria</taxon>
        <taxon>Bacillati</taxon>
        <taxon>Chloroflexota</taxon>
        <taxon>Caldilineae</taxon>
        <taxon>Caldilineales</taxon>
        <taxon>Caldilineaceae</taxon>
        <taxon>Litorilinea</taxon>
    </lineage>
</organism>
<feature type="compositionally biased region" description="Low complexity" evidence="1">
    <location>
        <begin position="675"/>
        <end position="694"/>
    </location>
</feature>
<name>A0A540VDL3_9CHLR</name>
<protein>
    <submittedName>
        <fullName evidence="4">Lamin tail domain-containing protein</fullName>
    </submittedName>
</protein>
<feature type="transmembrane region" description="Helical" evidence="2">
    <location>
        <begin position="934"/>
        <end position="952"/>
    </location>
</feature>
<accession>A0A540VDL3</accession>
<dbReference type="OrthoDB" id="291295at2"/>
<keyword evidence="5" id="KW-1185">Reference proteome</keyword>
<feature type="region of interest" description="Disordered" evidence="1">
    <location>
        <begin position="456"/>
        <end position="477"/>
    </location>
</feature>
<feature type="region of interest" description="Disordered" evidence="1">
    <location>
        <begin position="649"/>
        <end position="705"/>
    </location>
</feature>
<dbReference type="Proteomes" id="UP000317371">
    <property type="component" value="Unassembled WGS sequence"/>
</dbReference>